<dbReference type="SMART" id="SM00451">
    <property type="entry name" value="ZnF_U1"/>
    <property type="match status" value="2"/>
</dbReference>
<dbReference type="EMBL" id="JBJKTR010000010">
    <property type="protein sequence ID" value="KAL3356284.1"/>
    <property type="molecule type" value="Genomic_DNA"/>
</dbReference>
<dbReference type="InterPro" id="IPR003604">
    <property type="entry name" value="Matrin/U1-like-C_Znf_C2H2"/>
</dbReference>
<evidence type="ECO:0000313" key="4">
    <source>
        <dbReference type="Proteomes" id="UP001627284"/>
    </source>
</evidence>
<dbReference type="PANTHER" id="PTHR47487:SF14">
    <property type="entry name" value="U1-TYPE DOMAIN-CONTAINING PROTEIN"/>
    <property type="match status" value="1"/>
</dbReference>
<dbReference type="InterPro" id="IPR036236">
    <property type="entry name" value="Znf_C2H2_sf"/>
</dbReference>
<evidence type="ECO:0000313" key="3">
    <source>
        <dbReference type="EMBL" id="KAL3356284.1"/>
    </source>
</evidence>
<feature type="region of interest" description="Disordered" evidence="1">
    <location>
        <begin position="224"/>
        <end position="245"/>
    </location>
</feature>
<dbReference type="Pfam" id="PF12874">
    <property type="entry name" value="zf-met"/>
    <property type="match status" value="2"/>
</dbReference>
<protein>
    <recommendedName>
        <fullName evidence="2">U1-type domain-containing protein</fullName>
    </recommendedName>
</protein>
<proteinExistence type="predicted"/>
<reference evidence="3 4" key="1">
    <citation type="submission" date="2024-05" db="EMBL/GenBank/DDBJ databases">
        <title>De novo assembly of an allotetraploid wild potato.</title>
        <authorList>
            <person name="Hosaka A.J."/>
        </authorList>
    </citation>
    <scope>NUCLEOTIDE SEQUENCE [LARGE SCALE GENOMIC DNA]</scope>
    <source>
        <tissue evidence="3">Young leaves</tissue>
    </source>
</reference>
<sequence>MESESLNRSSNEIEKDRIRKEIIAEEVARRRMLELEVRRELMMEREIAISCGSKKRFAERMLFKEKMGMGVSTVSRHDKDLISVVPSRYHAVEPNISTLNQSPKAEILQLQPPGVNEILLAKPGTIFSGAKRKAITLTEAVSDKPSLSSAPVKNVTQWSCALCHVCTINQDGLNVHFQGKKHKRKEAAFREQKDDKNCNIGLSPKKPKFIQLVEHDLISGNQFEEGSSGINDNGPPSLLIGDSTNDMRKNTTHEKQNNGEFKFWCETCKIGTFSEKVMETHKLGKKHIRHLQQLMETQKDKKCQGRLNKFGVKDATN</sequence>
<accession>A0ABD2TJ16</accession>
<dbReference type="PANTHER" id="PTHR47487">
    <property type="entry name" value="OS06G0651300 PROTEIN-RELATED"/>
    <property type="match status" value="1"/>
</dbReference>
<dbReference type="Gene3D" id="3.30.160.60">
    <property type="entry name" value="Classic Zinc Finger"/>
    <property type="match status" value="2"/>
</dbReference>
<evidence type="ECO:0000256" key="1">
    <source>
        <dbReference type="SAM" id="MobiDB-lite"/>
    </source>
</evidence>
<dbReference type="AlphaFoldDB" id="A0ABD2TJ16"/>
<gene>
    <name evidence="3" type="ORF">AABB24_017127</name>
</gene>
<dbReference type="SUPFAM" id="SSF57667">
    <property type="entry name" value="beta-beta-alpha zinc fingers"/>
    <property type="match status" value="2"/>
</dbReference>
<organism evidence="3 4">
    <name type="scientific">Solanum stoloniferum</name>
    <dbReference type="NCBI Taxonomy" id="62892"/>
    <lineage>
        <taxon>Eukaryota</taxon>
        <taxon>Viridiplantae</taxon>
        <taxon>Streptophyta</taxon>
        <taxon>Embryophyta</taxon>
        <taxon>Tracheophyta</taxon>
        <taxon>Spermatophyta</taxon>
        <taxon>Magnoliopsida</taxon>
        <taxon>eudicotyledons</taxon>
        <taxon>Gunneridae</taxon>
        <taxon>Pentapetalae</taxon>
        <taxon>asterids</taxon>
        <taxon>lamiids</taxon>
        <taxon>Solanales</taxon>
        <taxon>Solanaceae</taxon>
        <taxon>Solanoideae</taxon>
        <taxon>Solaneae</taxon>
        <taxon>Solanum</taxon>
    </lineage>
</organism>
<feature type="domain" description="U1-type" evidence="2">
    <location>
        <begin position="155"/>
        <end position="189"/>
    </location>
</feature>
<comment type="caution">
    <text evidence="3">The sequence shown here is derived from an EMBL/GenBank/DDBJ whole genome shotgun (WGS) entry which is preliminary data.</text>
</comment>
<feature type="domain" description="U1-type" evidence="2">
    <location>
        <begin position="260"/>
        <end position="294"/>
    </location>
</feature>
<name>A0ABD2TJ16_9SOLN</name>
<keyword evidence="4" id="KW-1185">Reference proteome</keyword>
<evidence type="ECO:0000259" key="2">
    <source>
        <dbReference type="SMART" id="SM00451"/>
    </source>
</evidence>
<dbReference type="InterPro" id="IPR013087">
    <property type="entry name" value="Znf_C2H2_type"/>
</dbReference>
<dbReference type="Proteomes" id="UP001627284">
    <property type="component" value="Unassembled WGS sequence"/>
</dbReference>